<evidence type="ECO:0000313" key="2">
    <source>
        <dbReference type="EMBL" id="CAB4997745.1"/>
    </source>
</evidence>
<dbReference type="InterPro" id="IPR045596">
    <property type="entry name" value="DUF6459"/>
</dbReference>
<gene>
    <name evidence="2" type="ORF">UFOPK4049_00235</name>
</gene>
<dbReference type="Pfam" id="PF20060">
    <property type="entry name" value="DUF6459"/>
    <property type="match status" value="1"/>
</dbReference>
<name>A0A6J7NZY5_9ZZZZ</name>
<evidence type="ECO:0000256" key="1">
    <source>
        <dbReference type="SAM" id="MobiDB-lite"/>
    </source>
</evidence>
<feature type="region of interest" description="Disordered" evidence="1">
    <location>
        <begin position="1"/>
        <end position="23"/>
    </location>
</feature>
<organism evidence="2">
    <name type="scientific">freshwater metagenome</name>
    <dbReference type="NCBI Taxonomy" id="449393"/>
    <lineage>
        <taxon>unclassified sequences</taxon>
        <taxon>metagenomes</taxon>
        <taxon>ecological metagenomes</taxon>
    </lineage>
</organism>
<reference evidence="2" key="1">
    <citation type="submission" date="2020-05" db="EMBL/GenBank/DDBJ databases">
        <authorList>
            <person name="Chiriac C."/>
            <person name="Salcher M."/>
            <person name="Ghai R."/>
            <person name="Kavagutti S V."/>
        </authorList>
    </citation>
    <scope>NUCLEOTIDE SEQUENCE</scope>
</reference>
<accession>A0A6J7NZY5</accession>
<protein>
    <submittedName>
        <fullName evidence="2">Unannotated protein</fullName>
    </submittedName>
</protein>
<proteinExistence type="predicted"/>
<dbReference type="EMBL" id="CAFBPB010000017">
    <property type="protein sequence ID" value="CAB4997745.1"/>
    <property type="molecule type" value="Genomic_DNA"/>
</dbReference>
<sequence>MTQPLEEVFARPRSVTPAPEFTEDTQTWNHPLLALFESDRNEYQAPKPKLYLVRRTRADEEAERFPQATSANDLPELTSWIGKFSIAVLEIWAGKRHPQQLLRWCDRGILLDLQRKIGSQSEIGKVRKLYINEPLDGLCEATVTVKLNSRIRSLVMRFEGVDQRWLCTELFLI</sequence>
<dbReference type="AlphaFoldDB" id="A0A6J7NZY5"/>